<gene>
    <name evidence="4" type="ORF">PY649_03030</name>
</gene>
<evidence type="ECO:0000259" key="3">
    <source>
        <dbReference type="PROSITE" id="PS50887"/>
    </source>
</evidence>
<dbReference type="Gene3D" id="3.30.450.20">
    <property type="entry name" value="PAS domain"/>
    <property type="match status" value="1"/>
</dbReference>
<accession>A0ABT7JNM8</accession>
<feature type="domain" description="EAL" evidence="2">
    <location>
        <begin position="504"/>
        <end position="758"/>
    </location>
</feature>
<evidence type="ECO:0000313" key="5">
    <source>
        <dbReference type="Proteomes" id="UP001172645"/>
    </source>
</evidence>
<dbReference type="SMART" id="SM00267">
    <property type="entry name" value="GGDEF"/>
    <property type="match status" value="1"/>
</dbReference>
<dbReference type="PANTHER" id="PTHR44757">
    <property type="entry name" value="DIGUANYLATE CYCLASE DGCP"/>
    <property type="match status" value="1"/>
</dbReference>
<dbReference type="PROSITE" id="PS50113">
    <property type="entry name" value="PAC"/>
    <property type="match status" value="1"/>
</dbReference>
<dbReference type="PANTHER" id="PTHR44757:SF2">
    <property type="entry name" value="BIOFILM ARCHITECTURE MAINTENANCE PROTEIN MBAA"/>
    <property type="match status" value="1"/>
</dbReference>
<comment type="caution">
    <text evidence="4">The sequence shown here is derived from an EMBL/GenBank/DDBJ whole genome shotgun (WGS) entry which is preliminary data.</text>
</comment>
<dbReference type="Pfam" id="PF00990">
    <property type="entry name" value="GGDEF"/>
    <property type="match status" value="1"/>
</dbReference>
<proteinExistence type="predicted"/>
<dbReference type="SUPFAM" id="SSF55073">
    <property type="entry name" value="Nucleotide cyclase"/>
    <property type="match status" value="1"/>
</dbReference>
<reference evidence="4" key="1">
    <citation type="submission" date="2023-06" db="EMBL/GenBank/DDBJ databases">
        <title>Phylogenetic Diversity of Rhizobium strains.</title>
        <authorList>
            <person name="Moura F.T."/>
            <person name="Helene L.C.F."/>
            <person name="Hungria M."/>
        </authorList>
    </citation>
    <scope>NUCLEOTIDE SEQUENCE</scope>
    <source>
        <strain evidence="4">CCGE526</strain>
    </source>
</reference>
<dbReference type="PROSITE" id="PS50887">
    <property type="entry name" value="GGDEF"/>
    <property type="match status" value="1"/>
</dbReference>
<sequence>MSTTGLRCRQRRPTRNTPTTGLSLIHNCLLRLYRSVDCEGNMRKAVGEQILGSVPVDADQMIARPRSTEEIPQTREPSLAERYDWLVAMINHVPDYIYAKDLEGRFLFANRAIVLNNGLERVEDMVGLTDYDLHPSAAAESIAAVERHVMESGEPDLGLEERRLRGSGWLMMSRVPLRDKAGKVIGVVGASRDISSRKRSESLMKAQAQLLKAVAKGVRLDALLRDVADLLEEVIPGIAAAVLLHDEGAEELHVAAASQSAAAISMSPAGIFDNPASWRCLAISSGDGGQHGVLAVQESSSHEASMWEFLTGVAQTIGIAIDRHYDAERITFLAEHDALTGLPNRALLDRKLDDMLRRAGETSGRVAVVFLDVDNFKLVNDSLGHAAGDELLKIVANRITEEIGRDNLVSRIGGDEFILALQQTQEDFVPRLARIREAIARPLTLAGMNLQLTCSMGMACFAAHGKTATELFANADMAMYRAKENGRNSIQVFDPAMAENARQKLGRSEELRRAIERDEFVLHFQPQKDMTTGEIIGVEALVRWNHPTDGLVFPGEFIPLAEESGLIVPIGEAVLRKACGQAKKWQKLGLPPVKIGVNMSARQFQEPGMIRHVATALAESGLEPQWLEIEVTESLLMRDVQGAIMKMHELNALGVSLAIDDFGTGYSSLSTLKRFPLSRLKIDRSFIADIPDDADDMAITSAIVSLARILALDVIAEGVETEEQARFLSEAGCHAIQGYLFSRPIPAEEMTRVMRERC</sequence>
<dbReference type="Gene3D" id="3.20.20.450">
    <property type="entry name" value="EAL domain"/>
    <property type="match status" value="1"/>
</dbReference>
<evidence type="ECO:0000259" key="1">
    <source>
        <dbReference type="PROSITE" id="PS50113"/>
    </source>
</evidence>
<dbReference type="InterPro" id="IPR001633">
    <property type="entry name" value="EAL_dom"/>
</dbReference>
<dbReference type="InterPro" id="IPR043128">
    <property type="entry name" value="Rev_trsase/Diguanyl_cyclase"/>
</dbReference>
<dbReference type="CDD" id="cd01949">
    <property type="entry name" value="GGDEF"/>
    <property type="match status" value="1"/>
</dbReference>
<dbReference type="InterPro" id="IPR052155">
    <property type="entry name" value="Biofilm_reg_signaling"/>
</dbReference>
<dbReference type="NCBIfam" id="TIGR00229">
    <property type="entry name" value="sensory_box"/>
    <property type="match status" value="1"/>
</dbReference>
<feature type="domain" description="PAC" evidence="1">
    <location>
        <begin position="153"/>
        <end position="206"/>
    </location>
</feature>
<feature type="domain" description="GGDEF" evidence="3">
    <location>
        <begin position="364"/>
        <end position="495"/>
    </location>
</feature>
<dbReference type="InterPro" id="IPR000700">
    <property type="entry name" value="PAS-assoc_C"/>
</dbReference>
<dbReference type="Gene3D" id="3.30.70.270">
    <property type="match status" value="1"/>
</dbReference>
<dbReference type="InterPro" id="IPR000014">
    <property type="entry name" value="PAS"/>
</dbReference>
<dbReference type="Pfam" id="PF08448">
    <property type="entry name" value="PAS_4"/>
    <property type="match status" value="1"/>
</dbReference>
<dbReference type="EMBL" id="JARFYM010000002">
    <property type="protein sequence ID" value="MDL2397856.1"/>
    <property type="molecule type" value="Genomic_DNA"/>
</dbReference>
<dbReference type="InterPro" id="IPR013656">
    <property type="entry name" value="PAS_4"/>
</dbReference>
<protein>
    <submittedName>
        <fullName evidence="4">EAL domain-containing protein</fullName>
    </submittedName>
</protein>
<dbReference type="Proteomes" id="UP001172645">
    <property type="component" value="Unassembled WGS sequence"/>
</dbReference>
<name>A0ABT7JNM8_9HYPH</name>
<evidence type="ECO:0000259" key="2">
    <source>
        <dbReference type="PROSITE" id="PS50883"/>
    </source>
</evidence>
<dbReference type="SUPFAM" id="SSF55785">
    <property type="entry name" value="PYP-like sensor domain (PAS domain)"/>
    <property type="match status" value="1"/>
</dbReference>
<dbReference type="InterPro" id="IPR035965">
    <property type="entry name" value="PAS-like_dom_sf"/>
</dbReference>
<evidence type="ECO:0000313" key="4">
    <source>
        <dbReference type="EMBL" id="MDL2397856.1"/>
    </source>
</evidence>
<dbReference type="InterPro" id="IPR029787">
    <property type="entry name" value="Nucleotide_cyclase"/>
</dbReference>
<dbReference type="CDD" id="cd01948">
    <property type="entry name" value="EAL"/>
    <property type="match status" value="1"/>
</dbReference>
<dbReference type="SMART" id="SM00052">
    <property type="entry name" value="EAL"/>
    <property type="match status" value="1"/>
</dbReference>
<dbReference type="InterPro" id="IPR000160">
    <property type="entry name" value="GGDEF_dom"/>
</dbReference>
<dbReference type="InterPro" id="IPR035919">
    <property type="entry name" value="EAL_sf"/>
</dbReference>
<dbReference type="SUPFAM" id="SSF141868">
    <property type="entry name" value="EAL domain-like"/>
    <property type="match status" value="1"/>
</dbReference>
<dbReference type="CDD" id="cd00130">
    <property type="entry name" value="PAS"/>
    <property type="match status" value="1"/>
</dbReference>
<organism evidence="4 5">
    <name type="scientific">Rhizobium mayense</name>
    <dbReference type="NCBI Taxonomy" id="1312184"/>
    <lineage>
        <taxon>Bacteria</taxon>
        <taxon>Pseudomonadati</taxon>
        <taxon>Pseudomonadota</taxon>
        <taxon>Alphaproteobacteria</taxon>
        <taxon>Hyphomicrobiales</taxon>
        <taxon>Rhizobiaceae</taxon>
        <taxon>Rhizobium/Agrobacterium group</taxon>
        <taxon>Rhizobium</taxon>
    </lineage>
</organism>
<dbReference type="Pfam" id="PF00563">
    <property type="entry name" value="EAL"/>
    <property type="match status" value="1"/>
</dbReference>
<dbReference type="NCBIfam" id="TIGR00254">
    <property type="entry name" value="GGDEF"/>
    <property type="match status" value="1"/>
</dbReference>
<keyword evidence="5" id="KW-1185">Reference proteome</keyword>
<dbReference type="PROSITE" id="PS50883">
    <property type="entry name" value="EAL"/>
    <property type="match status" value="1"/>
</dbReference>